<dbReference type="Gene3D" id="3.40.50.720">
    <property type="entry name" value="NAD(P)-binding Rossmann-like Domain"/>
    <property type="match status" value="1"/>
</dbReference>
<dbReference type="Pfam" id="PF01370">
    <property type="entry name" value="Epimerase"/>
    <property type="match status" value="1"/>
</dbReference>
<dbReference type="InterPro" id="IPR050177">
    <property type="entry name" value="Lipid_A_modif_metabolic_enz"/>
</dbReference>
<protein>
    <submittedName>
        <fullName evidence="2">NAD-dependent epimerase/dehydratase</fullName>
    </submittedName>
</protein>
<accession>M3A9G9</accession>
<dbReference type="PANTHER" id="PTHR43245:SF58">
    <property type="entry name" value="BLL5923 PROTEIN"/>
    <property type="match status" value="1"/>
</dbReference>
<proteinExistence type="predicted"/>
<name>M3A9G9_9PROT</name>
<dbReference type="InterPro" id="IPR036291">
    <property type="entry name" value="NAD(P)-bd_dom_sf"/>
</dbReference>
<evidence type="ECO:0000259" key="1">
    <source>
        <dbReference type="Pfam" id="PF01370"/>
    </source>
</evidence>
<dbReference type="OrthoDB" id="9814124at2"/>
<keyword evidence="3" id="KW-1185">Reference proteome</keyword>
<dbReference type="Proteomes" id="UP000011744">
    <property type="component" value="Unassembled WGS sequence"/>
</dbReference>
<comment type="caution">
    <text evidence="2">The sequence shown here is derived from an EMBL/GenBank/DDBJ whole genome shotgun (WGS) entry which is preliminary data.</text>
</comment>
<dbReference type="InterPro" id="IPR001509">
    <property type="entry name" value="Epimerase_deHydtase"/>
</dbReference>
<dbReference type="eggNOG" id="COG0451">
    <property type="taxonomic scope" value="Bacteria"/>
</dbReference>
<dbReference type="PATRIC" id="fig|1244869.3.peg.3028"/>
<dbReference type="AlphaFoldDB" id="M3A9G9"/>
<dbReference type="STRING" id="1244869.H261_15055"/>
<evidence type="ECO:0000313" key="3">
    <source>
        <dbReference type="Proteomes" id="UP000011744"/>
    </source>
</evidence>
<sequence>MRILVTGAGGFVGSALVEELRRRGDEVIGAGRREVGEIGPETDWRPLLAGAETVIHLANRAHVMTETGGDPEALFHRINVEGSVGLAEQAAAAGARRLVFVSSIKANGEETHAEAFTNTSQPAPWDAYGRSKWEAEQRLAAHCARTGLELVVVRPPLIYGPRVKGNLRTLMNVVAKGIPLPLALVENRRSLIGLGNFCDVLALMARHPAAPGTWLVRDDEDLSTPELIRRMARALGRPPRLLPFPPALLRLAGRLTGRSAAVGRVLGSLQVDDRATRAALGWTPPMSVDEGLTAMAAEP</sequence>
<organism evidence="2 3">
    <name type="scientific">Paramagnetospirillum caucaseum</name>
    <dbReference type="NCBI Taxonomy" id="1244869"/>
    <lineage>
        <taxon>Bacteria</taxon>
        <taxon>Pseudomonadati</taxon>
        <taxon>Pseudomonadota</taxon>
        <taxon>Alphaproteobacteria</taxon>
        <taxon>Rhodospirillales</taxon>
        <taxon>Magnetospirillaceae</taxon>
        <taxon>Paramagnetospirillum</taxon>
    </lineage>
</organism>
<dbReference type="PANTHER" id="PTHR43245">
    <property type="entry name" value="BIFUNCTIONAL POLYMYXIN RESISTANCE PROTEIN ARNA"/>
    <property type="match status" value="1"/>
</dbReference>
<dbReference type="SUPFAM" id="SSF51735">
    <property type="entry name" value="NAD(P)-binding Rossmann-fold domains"/>
    <property type="match status" value="1"/>
</dbReference>
<feature type="domain" description="NAD-dependent epimerase/dehydratase" evidence="1">
    <location>
        <begin position="3"/>
        <end position="210"/>
    </location>
</feature>
<reference evidence="2 3" key="1">
    <citation type="journal article" date="2014" name="Genome Announc.">
        <title>Draft Genome Sequence of Magnetospirillum sp. Strain SO-1, a Freshwater Magnetotactic Bacterium Isolated from the Ol'khovka River, Russia.</title>
        <authorList>
            <person name="Grouzdev D.S."/>
            <person name="Dziuba M.V."/>
            <person name="Sukhacheva M.S."/>
            <person name="Mardanov A.V."/>
            <person name="Beletskiy A.V."/>
            <person name="Kuznetsov B.B."/>
            <person name="Skryabin K.G."/>
        </authorList>
    </citation>
    <scope>NUCLEOTIDE SEQUENCE [LARGE SCALE GENOMIC DNA]</scope>
    <source>
        <strain evidence="2 3">SO-1</strain>
    </source>
</reference>
<dbReference type="RefSeq" id="WP_008619056.1">
    <property type="nucleotide sequence ID" value="NZ_AONQ01000042.1"/>
</dbReference>
<gene>
    <name evidence="2" type="ORF">H261_15055</name>
</gene>
<evidence type="ECO:0000313" key="2">
    <source>
        <dbReference type="EMBL" id="EME69134.1"/>
    </source>
</evidence>
<dbReference type="EMBL" id="AONQ01000042">
    <property type="protein sequence ID" value="EME69134.1"/>
    <property type="molecule type" value="Genomic_DNA"/>
</dbReference>